<dbReference type="InterPro" id="IPR036938">
    <property type="entry name" value="PAP2/HPO_sf"/>
</dbReference>
<organism evidence="3 4">
    <name type="scientific">Clostridium muellerianum</name>
    <dbReference type="NCBI Taxonomy" id="2716538"/>
    <lineage>
        <taxon>Bacteria</taxon>
        <taxon>Bacillati</taxon>
        <taxon>Bacillota</taxon>
        <taxon>Clostridia</taxon>
        <taxon>Eubacteriales</taxon>
        <taxon>Clostridiaceae</taxon>
        <taxon>Clostridium</taxon>
    </lineage>
</organism>
<evidence type="ECO:0000259" key="2">
    <source>
        <dbReference type="SMART" id="SM00014"/>
    </source>
</evidence>
<evidence type="ECO:0000313" key="3">
    <source>
        <dbReference type="EMBL" id="NMM64890.1"/>
    </source>
</evidence>
<dbReference type="EMBL" id="JABBNI010000058">
    <property type="protein sequence ID" value="NMM64890.1"/>
    <property type="molecule type" value="Genomic_DNA"/>
</dbReference>
<feature type="transmembrane region" description="Helical" evidence="1">
    <location>
        <begin position="149"/>
        <end position="167"/>
    </location>
</feature>
<protein>
    <submittedName>
        <fullName evidence="3">Phosphatase PAP2 family protein</fullName>
    </submittedName>
</protein>
<dbReference type="Gene3D" id="1.20.144.10">
    <property type="entry name" value="Phosphatidic acid phosphatase type 2/haloperoxidase"/>
    <property type="match status" value="1"/>
</dbReference>
<keyword evidence="1" id="KW-1133">Transmembrane helix</keyword>
<keyword evidence="1" id="KW-0812">Transmembrane</keyword>
<reference evidence="3 4" key="1">
    <citation type="submission" date="2020-06" db="EMBL/GenBank/DDBJ databases">
        <title>Complete Genome Sequence of Clostridium muelleri sp. nov. P21T, an Acid-Alcohol Producing Acetogen Isolated from Old Hay.</title>
        <authorList>
            <person name="Duncan K.E."/>
            <person name="Tanner R.S."/>
        </authorList>
    </citation>
    <scope>NUCLEOTIDE SEQUENCE [LARGE SCALE GENOMIC DNA]</scope>
    <source>
        <strain evidence="3 4">P21</strain>
    </source>
</reference>
<feature type="transmembrane region" description="Helical" evidence="1">
    <location>
        <begin position="59"/>
        <end position="80"/>
    </location>
</feature>
<proteinExistence type="predicted"/>
<dbReference type="PANTHER" id="PTHR14969">
    <property type="entry name" value="SPHINGOSINE-1-PHOSPHATE PHOSPHOHYDROLASE"/>
    <property type="match status" value="1"/>
</dbReference>
<dbReference type="AlphaFoldDB" id="A0A7Y0HQ59"/>
<dbReference type="InterPro" id="IPR000326">
    <property type="entry name" value="PAP2/HPO"/>
</dbReference>
<sequence>MNMEFFRLINNLANKNALLDKIMIFFSKDVPYIFMAITALVFILGVIKKNEEFRKVSVNTFIITVINLMLSFIIGSVYYVDRPFVHNKVNLLALHVKDASFPSDHATGTMSVALGLRKYNRILGIIMTILSIVVGFSRVYVGNHYPSDVIGAYIIVFITSCFYNLLLKSKVEGLYMKVEKLLINKLKFDKSIEDNVLNE</sequence>
<dbReference type="SMART" id="SM00014">
    <property type="entry name" value="acidPPc"/>
    <property type="match status" value="1"/>
</dbReference>
<dbReference type="Pfam" id="PF01569">
    <property type="entry name" value="PAP2"/>
    <property type="match status" value="1"/>
</dbReference>
<keyword evidence="4" id="KW-1185">Reference proteome</keyword>
<feature type="transmembrane region" description="Helical" evidence="1">
    <location>
        <begin position="119"/>
        <end position="137"/>
    </location>
</feature>
<name>A0A7Y0HQ59_9CLOT</name>
<feature type="domain" description="Phosphatidic acid phosphatase type 2/haloperoxidase" evidence="2">
    <location>
        <begin position="61"/>
        <end position="164"/>
    </location>
</feature>
<gene>
    <name evidence="3" type="ORF">HBE96_20035</name>
</gene>
<feature type="transmembrane region" description="Helical" evidence="1">
    <location>
        <begin position="30"/>
        <end position="47"/>
    </location>
</feature>
<accession>A0A7Y0HQ59</accession>
<dbReference type="PANTHER" id="PTHR14969:SF58">
    <property type="entry name" value="UNDECAPRENYL-DIPHOSPHATASE BCRC"/>
    <property type="match status" value="1"/>
</dbReference>
<evidence type="ECO:0000313" key="4">
    <source>
        <dbReference type="Proteomes" id="UP000537131"/>
    </source>
</evidence>
<dbReference type="SUPFAM" id="SSF48317">
    <property type="entry name" value="Acid phosphatase/Vanadium-dependent haloperoxidase"/>
    <property type="match status" value="1"/>
</dbReference>
<keyword evidence="1" id="KW-0472">Membrane</keyword>
<comment type="caution">
    <text evidence="3">The sequence shown here is derived from an EMBL/GenBank/DDBJ whole genome shotgun (WGS) entry which is preliminary data.</text>
</comment>
<evidence type="ECO:0000256" key="1">
    <source>
        <dbReference type="SAM" id="Phobius"/>
    </source>
</evidence>
<dbReference type="RefSeq" id="WP_169299478.1">
    <property type="nucleotide sequence ID" value="NZ_JABBNI010000058.1"/>
</dbReference>
<dbReference type="Proteomes" id="UP000537131">
    <property type="component" value="Unassembled WGS sequence"/>
</dbReference>